<dbReference type="PANTHER" id="PTHR47782:SF1">
    <property type="entry name" value="PYRIMIDINE PATHWAY REGULATORY PROTEIN 1"/>
    <property type="match status" value="1"/>
</dbReference>
<evidence type="ECO:0000256" key="7">
    <source>
        <dbReference type="ARBA" id="ARBA00023242"/>
    </source>
</evidence>
<keyword evidence="5" id="KW-0238">DNA-binding</keyword>
<evidence type="ECO:0000256" key="4">
    <source>
        <dbReference type="ARBA" id="ARBA00023015"/>
    </source>
</evidence>
<evidence type="ECO:0000256" key="6">
    <source>
        <dbReference type="ARBA" id="ARBA00023163"/>
    </source>
</evidence>
<keyword evidence="3" id="KW-0862">Zinc</keyword>
<dbReference type="GO" id="GO:0045944">
    <property type="term" value="P:positive regulation of transcription by RNA polymerase II"/>
    <property type="evidence" value="ECO:0007669"/>
    <property type="project" value="TreeGrafter"/>
</dbReference>
<organism evidence="10 11">
    <name type="scientific">Corynespora cassiicola Philippines</name>
    <dbReference type="NCBI Taxonomy" id="1448308"/>
    <lineage>
        <taxon>Eukaryota</taxon>
        <taxon>Fungi</taxon>
        <taxon>Dikarya</taxon>
        <taxon>Ascomycota</taxon>
        <taxon>Pezizomycotina</taxon>
        <taxon>Dothideomycetes</taxon>
        <taxon>Pleosporomycetidae</taxon>
        <taxon>Pleosporales</taxon>
        <taxon>Corynesporascaceae</taxon>
        <taxon>Corynespora</taxon>
    </lineage>
</organism>
<dbReference type="InterPro" id="IPR052202">
    <property type="entry name" value="Yeast_MetPath_Reg"/>
</dbReference>
<dbReference type="CDD" id="cd00067">
    <property type="entry name" value="GAL4"/>
    <property type="match status" value="1"/>
</dbReference>
<keyword evidence="2" id="KW-0479">Metal-binding</keyword>
<feature type="region of interest" description="Disordered" evidence="8">
    <location>
        <begin position="592"/>
        <end position="612"/>
    </location>
</feature>
<dbReference type="InterPro" id="IPR001138">
    <property type="entry name" value="Zn2Cys6_DnaBD"/>
</dbReference>
<evidence type="ECO:0000256" key="5">
    <source>
        <dbReference type="ARBA" id="ARBA00023125"/>
    </source>
</evidence>
<dbReference type="GO" id="GO:0000981">
    <property type="term" value="F:DNA-binding transcription factor activity, RNA polymerase II-specific"/>
    <property type="evidence" value="ECO:0007669"/>
    <property type="project" value="InterPro"/>
</dbReference>
<dbReference type="GO" id="GO:0008270">
    <property type="term" value="F:zinc ion binding"/>
    <property type="evidence" value="ECO:0007669"/>
    <property type="project" value="InterPro"/>
</dbReference>
<evidence type="ECO:0000313" key="10">
    <source>
        <dbReference type="EMBL" id="PSN66577.1"/>
    </source>
</evidence>
<dbReference type="PROSITE" id="PS50048">
    <property type="entry name" value="ZN2_CY6_FUNGAL_2"/>
    <property type="match status" value="1"/>
</dbReference>
<dbReference type="SUPFAM" id="SSF57701">
    <property type="entry name" value="Zn2/Cys6 DNA-binding domain"/>
    <property type="match status" value="1"/>
</dbReference>
<dbReference type="AlphaFoldDB" id="A0A2T2NMB7"/>
<dbReference type="Pfam" id="PF00172">
    <property type="entry name" value="Zn_clus"/>
    <property type="match status" value="1"/>
</dbReference>
<sequence>MTERRSRRNPRLRLACSRCQRRKIRCDALFPTCTNCKKASVECADGESLRLRHIPRENVADPNGSRRVAWLESIIRERLPDVDLAPGPPGEPSGSLTPLDIPAEGAVDSESKDLSGLPDHRSCHEIGLVSVGTNSDQRYVGPSSGYFLARILLSQSPRRYVERSEDRFGTISQSIVNGLVEAVSGPLPLPEKVHAVLLCRTYFDFIHPQYPILHEPSFMQSLDWLYETSIDRLKADPYASFQLFMVLAIASTVLSRQAQHHIPGESYCLSALQYFEDINVENSLPGLQCLLLLLIFTLHSPCMKLNMWYLNYQCIAALLDLGLQRDITTSSGISLLNQEMRTRIFWVVITLDRAIATIMGRPIGLRDEACELRLPQPLEDHELIGMSQLDGAAGSIAFSIHLFKITRLNSEIKYVANSIVRDVPSYAYPPVADIEIWKKSMWEKLDAWAASIPQSGGHPYTRIICELRYHNLKMLLLRPSPAIPRPTMDSLSACYQSACKSIHLFDRLYQQDILVHSWMTFHGIVLSIITALYCVRAVPSIAHCSNPDILMEDLCISLGLISATGEHWSSAKRCRDIVNDLGMATIRWMKDRAPRSSEPSMRPGTSERAAVGQNADCSTDAVTAISAEILPEPLDFTLCPNLDDSFWPGSIDFDFDDANMDHVMRNLFEGFIPQTDVFGDSDVLGC</sequence>
<accession>A0A2T2NMB7</accession>
<dbReference type="GO" id="GO:0006351">
    <property type="term" value="P:DNA-templated transcription"/>
    <property type="evidence" value="ECO:0007669"/>
    <property type="project" value="InterPro"/>
</dbReference>
<dbReference type="EMBL" id="KZ678135">
    <property type="protein sequence ID" value="PSN66577.1"/>
    <property type="molecule type" value="Genomic_DNA"/>
</dbReference>
<keyword evidence="11" id="KW-1185">Reference proteome</keyword>
<dbReference type="OrthoDB" id="25921at2759"/>
<dbReference type="GO" id="GO:0043565">
    <property type="term" value="F:sequence-specific DNA binding"/>
    <property type="evidence" value="ECO:0007669"/>
    <property type="project" value="TreeGrafter"/>
</dbReference>
<gene>
    <name evidence="10" type="ORF">BS50DRAFT_634085</name>
</gene>
<dbReference type="PANTHER" id="PTHR47782">
    <property type="entry name" value="ZN(II)2CYS6 TRANSCRIPTION FACTOR (EUROFUNG)-RELATED"/>
    <property type="match status" value="1"/>
</dbReference>
<feature type="domain" description="Zn(2)-C6 fungal-type" evidence="9">
    <location>
        <begin position="15"/>
        <end position="43"/>
    </location>
</feature>
<reference evidence="10 11" key="1">
    <citation type="journal article" date="2018" name="Front. Microbiol.">
        <title>Genome-Wide Analysis of Corynespora cassiicola Leaf Fall Disease Putative Effectors.</title>
        <authorList>
            <person name="Lopez D."/>
            <person name="Ribeiro S."/>
            <person name="Label P."/>
            <person name="Fumanal B."/>
            <person name="Venisse J.S."/>
            <person name="Kohler A."/>
            <person name="de Oliveira R.R."/>
            <person name="Labutti K."/>
            <person name="Lipzen A."/>
            <person name="Lail K."/>
            <person name="Bauer D."/>
            <person name="Ohm R.A."/>
            <person name="Barry K.W."/>
            <person name="Spatafora J."/>
            <person name="Grigoriev I.V."/>
            <person name="Martin F.M."/>
            <person name="Pujade-Renaud V."/>
        </authorList>
    </citation>
    <scope>NUCLEOTIDE SEQUENCE [LARGE SCALE GENOMIC DNA]</scope>
    <source>
        <strain evidence="10 11">Philippines</strain>
    </source>
</reference>
<name>A0A2T2NMB7_CORCC</name>
<dbReference type="SMART" id="SM00066">
    <property type="entry name" value="GAL4"/>
    <property type="match status" value="1"/>
</dbReference>
<dbReference type="Gene3D" id="4.10.240.10">
    <property type="entry name" value="Zn(2)-C6 fungal-type DNA-binding domain"/>
    <property type="match status" value="1"/>
</dbReference>
<proteinExistence type="predicted"/>
<keyword evidence="7" id="KW-0539">Nucleus</keyword>
<dbReference type="CDD" id="cd12148">
    <property type="entry name" value="fungal_TF_MHR"/>
    <property type="match status" value="1"/>
</dbReference>
<dbReference type="InterPro" id="IPR036864">
    <property type="entry name" value="Zn2-C6_fun-type_DNA-bd_sf"/>
</dbReference>
<dbReference type="InterPro" id="IPR007219">
    <property type="entry name" value="XnlR_reg_dom"/>
</dbReference>
<feature type="region of interest" description="Disordered" evidence="8">
    <location>
        <begin position="81"/>
        <end position="117"/>
    </location>
</feature>
<evidence type="ECO:0000256" key="8">
    <source>
        <dbReference type="SAM" id="MobiDB-lite"/>
    </source>
</evidence>
<keyword evidence="6" id="KW-0804">Transcription</keyword>
<evidence type="ECO:0000256" key="1">
    <source>
        <dbReference type="ARBA" id="ARBA00004123"/>
    </source>
</evidence>
<dbReference type="Pfam" id="PF04082">
    <property type="entry name" value="Fungal_trans"/>
    <property type="match status" value="1"/>
</dbReference>
<evidence type="ECO:0000256" key="2">
    <source>
        <dbReference type="ARBA" id="ARBA00022723"/>
    </source>
</evidence>
<protein>
    <recommendedName>
        <fullName evidence="9">Zn(2)-C6 fungal-type domain-containing protein</fullName>
    </recommendedName>
</protein>
<dbReference type="STRING" id="1448308.A0A2T2NMB7"/>
<dbReference type="Proteomes" id="UP000240883">
    <property type="component" value="Unassembled WGS sequence"/>
</dbReference>
<evidence type="ECO:0000256" key="3">
    <source>
        <dbReference type="ARBA" id="ARBA00022833"/>
    </source>
</evidence>
<keyword evidence="4" id="KW-0805">Transcription regulation</keyword>
<dbReference type="SMART" id="SM00906">
    <property type="entry name" value="Fungal_trans"/>
    <property type="match status" value="1"/>
</dbReference>
<evidence type="ECO:0000259" key="9">
    <source>
        <dbReference type="PROSITE" id="PS50048"/>
    </source>
</evidence>
<comment type="subcellular location">
    <subcellularLocation>
        <location evidence="1">Nucleus</location>
    </subcellularLocation>
</comment>
<dbReference type="GO" id="GO:0005634">
    <property type="term" value="C:nucleus"/>
    <property type="evidence" value="ECO:0007669"/>
    <property type="project" value="UniProtKB-SubCell"/>
</dbReference>
<evidence type="ECO:0000313" key="11">
    <source>
        <dbReference type="Proteomes" id="UP000240883"/>
    </source>
</evidence>